<dbReference type="OrthoDB" id="8970543at2"/>
<evidence type="ECO:0000313" key="3">
    <source>
        <dbReference type="EMBL" id="SLN19654.1"/>
    </source>
</evidence>
<dbReference type="PANTHER" id="PTHR42928:SF5">
    <property type="entry name" value="BLR1237 PROTEIN"/>
    <property type="match status" value="1"/>
</dbReference>
<dbReference type="EMBL" id="FWFO01000001">
    <property type="protein sequence ID" value="SLN19654.1"/>
    <property type="molecule type" value="Genomic_DNA"/>
</dbReference>
<organism evidence="3 4">
    <name type="scientific">Falsiruegeria litorea R37</name>
    <dbReference type="NCBI Taxonomy" id="1200284"/>
    <lineage>
        <taxon>Bacteria</taxon>
        <taxon>Pseudomonadati</taxon>
        <taxon>Pseudomonadota</taxon>
        <taxon>Alphaproteobacteria</taxon>
        <taxon>Rhodobacterales</taxon>
        <taxon>Roseobacteraceae</taxon>
        <taxon>Falsiruegeria</taxon>
    </lineage>
</organism>
<evidence type="ECO:0000256" key="1">
    <source>
        <dbReference type="ARBA" id="ARBA00006987"/>
    </source>
</evidence>
<dbReference type="InterPro" id="IPR042100">
    <property type="entry name" value="Bug_dom1"/>
</dbReference>
<dbReference type="CDD" id="cd07012">
    <property type="entry name" value="PBP2_Bug_TTT"/>
    <property type="match status" value="1"/>
</dbReference>
<dbReference type="Pfam" id="PF03401">
    <property type="entry name" value="TctC"/>
    <property type="match status" value="1"/>
</dbReference>
<protein>
    <submittedName>
        <fullName evidence="3">Tripartite tricarboxylate transporter family receptor</fullName>
    </submittedName>
</protein>
<feature type="signal peptide" evidence="2">
    <location>
        <begin position="1"/>
        <end position="25"/>
    </location>
</feature>
<dbReference type="Proteomes" id="UP000193077">
    <property type="component" value="Unassembled WGS sequence"/>
</dbReference>
<keyword evidence="2" id="KW-0732">Signal</keyword>
<sequence length="318" mass="32634">MFTLAKFKTALTGTVLAVAASMAQAADFPERPIDLVVGFKAGGGTDTYARALAAAADAHLGGQPVVVVNKPGGGGLVGGRFVADQPPTGYTLYLASAGSLVLKNLIKPQVVADKDFKMVGTIGELTAGIFVPASSPIQTLDELIAAAKSSDTKLRWGHTGRGNVWHMAGLGVLNPNDVKAKDVPFKGGSGVRAALTSADVDFGVMGAHLARGFEDDVRLLAVLSNDRHPAAPDAPSAKELGVDFIPVSTPMIVMAPARTSDEVVAKLSDAVVAITQEASYVDTLSKAGLPTSSVSGADTAAALETSKTEWGKLLETLE</sequence>
<dbReference type="PIRSF" id="PIRSF017082">
    <property type="entry name" value="YflP"/>
    <property type="match status" value="1"/>
</dbReference>
<keyword evidence="3" id="KW-0675">Receptor</keyword>
<dbReference type="RefSeq" id="WP_085794171.1">
    <property type="nucleotide sequence ID" value="NZ_FWFO01000001.1"/>
</dbReference>
<name>A0A1Y5RKI4_9RHOB</name>
<gene>
    <name evidence="3" type="ORF">TRL7639_00450</name>
</gene>
<dbReference type="Gene3D" id="3.40.190.10">
    <property type="entry name" value="Periplasmic binding protein-like II"/>
    <property type="match status" value="1"/>
</dbReference>
<dbReference type="PANTHER" id="PTHR42928">
    <property type="entry name" value="TRICARBOXYLATE-BINDING PROTEIN"/>
    <property type="match status" value="1"/>
</dbReference>
<reference evidence="3 4" key="1">
    <citation type="submission" date="2017-03" db="EMBL/GenBank/DDBJ databases">
        <authorList>
            <person name="Afonso C.L."/>
            <person name="Miller P.J."/>
            <person name="Scott M.A."/>
            <person name="Spackman E."/>
            <person name="Goraichik I."/>
            <person name="Dimitrov K.M."/>
            <person name="Suarez D.L."/>
            <person name="Swayne D.E."/>
        </authorList>
    </citation>
    <scope>NUCLEOTIDE SEQUENCE [LARGE SCALE GENOMIC DNA]</scope>
    <source>
        <strain evidence="3 4">CECT 7639</strain>
    </source>
</reference>
<evidence type="ECO:0000256" key="2">
    <source>
        <dbReference type="SAM" id="SignalP"/>
    </source>
</evidence>
<evidence type="ECO:0000313" key="4">
    <source>
        <dbReference type="Proteomes" id="UP000193077"/>
    </source>
</evidence>
<feature type="chain" id="PRO_5012193109" evidence="2">
    <location>
        <begin position="26"/>
        <end position="318"/>
    </location>
</feature>
<dbReference type="Gene3D" id="3.40.190.150">
    <property type="entry name" value="Bordetella uptake gene, domain 1"/>
    <property type="match status" value="1"/>
</dbReference>
<keyword evidence="4" id="KW-1185">Reference proteome</keyword>
<dbReference type="InterPro" id="IPR005064">
    <property type="entry name" value="BUG"/>
</dbReference>
<dbReference type="SUPFAM" id="SSF53850">
    <property type="entry name" value="Periplasmic binding protein-like II"/>
    <property type="match status" value="1"/>
</dbReference>
<proteinExistence type="inferred from homology"/>
<dbReference type="AlphaFoldDB" id="A0A1Y5RKI4"/>
<accession>A0A1Y5RKI4</accession>
<comment type="similarity">
    <text evidence="1">Belongs to the UPF0065 (bug) family.</text>
</comment>